<evidence type="ECO:0000313" key="3">
    <source>
        <dbReference type="Proteomes" id="UP000694560"/>
    </source>
</evidence>
<accession>A0A8C5U4Q9</accession>
<name>A0A8C5U4Q9_9PASS</name>
<evidence type="ECO:0000256" key="1">
    <source>
        <dbReference type="SAM" id="MobiDB-lite"/>
    </source>
</evidence>
<feature type="region of interest" description="Disordered" evidence="1">
    <location>
        <begin position="1"/>
        <end position="20"/>
    </location>
</feature>
<sequence>LWSSSRSGTPGLFKSWSTPPPATLTEGKQCWLFLEEQLELGYCRISQDIPMGGAVPAFCRMLDPFSILVGSRLQLNCAAAAGPEENPQFQTISELPQQRV</sequence>
<dbReference type="AlphaFoldDB" id="A0A8C5U4Q9"/>
<dbReference type="Ensembl" id="ENSMCST00000016896.1">
    <property type="protein sequence ID" value="ENSMCSP00000016477.1"/>
    <property type="gene ID" value="ENSMCSG00000011606.1"/>
</dbReference>
<organism evidence="2 3">
    <name type="scientific">Malurus cyaneus samueli</name>
    <dbReference type="NCBI Taxonomy" id="2593467"/>
    <lineage>
        <taxon>Eukaryota</taxon>
        <taxon>Metazoa</taxon>
        <taxon>Chordata</taxon>
        <taxon>Craniata</taxon>
        <taxon>Vertebrata</taxon>
        <taxon>Euteleostomi</taxon>
        <taxon>Archelosauria</taxon>
        <taxon>Archosauria</taxon>
        <taxon>Dinosauria</taxon>
        <taxon>Saurischia</taxon>
        <taxon>Theropoda</taxon>
        <taxon>Coelurosauria</taxon>
        <taxon>Aves</taxon>
        <taxon>Neognathae</taxon>
        <taxon>Neoaves</taxon>
        <taxon>Telluraves</taxon>
        <taxon>Australaves</taxon>
        <taxon>Passeriformes</taxon>
        <taxon>Meliphagoidea</taxon>
        <taxon>Maluridae</taxon>
        <taxon>Malurus</taxon>
    </lineage>
</organism>
<proteinExistence type="predicted"/>
<protein>
    <submittedName>
        <fullName evidence="2">Uncharacterized protein</fullName>
    </submittedName>
</protein>
<dbReference type="Proteomes" id="UP000694560">
    <property type="component" value="Unplaced"/>
</dbReference>
<reference evidence="2" key="1">
    <citation type="submission" date="2025-08" db="UniProtKB">
        <authorList>
            <consortium name="Ensembl"/>
        </authorList>
    </citation>
    <scope>IDENTIFICATION</scope>
</reference>
<reference evidence="2" key="2">
    <citation type="submission" date="2025-09" db="UniProtKB">
        <authorList>
            <consortium name="Ensembl"/>
        </authorList>
    </citation>
    <scope>IDENTIFICATION</scope>
</reference>
<keyword evidence="3" id="KW-1185">Reference proteome</keyword>
<evidence type="ECO:0000313" key="2">
    <source>
        <dbReference type="Ensembl" id="ENSMCSP00000016477.1"/>
    </source>
</evidence>